<sequence length="201" mass="22186">MGPMWVSSMHIGALRVQSRACVKTCTKGLMIVKGLIAGEEVKTVVVTRATHSLISDRIVQELGLDVKPCDSMLKAVNSKADPVSAITTTNLCIRPWKGTCGFVAVRLDDFDVILGNNFFVSAQVTIHPWLDGIYKAKCKRPKFVRGLYGKGDTQVEGKSRTVKLVPSSCISSRDGEHSSHIVRFCCIGKMQEEMKKRWDEA</sequence>
<evidence type="ECO:0000313" key="1">
    <source>
        <dbReference type="EMBL" id="KAK4422086.1"/>
    </source>
</evidence>
<dbReference type="AlphaFoldDB" id="A0AAE1Y2K7"/>
<dbReference type="Gene3D" id="2.40.70.10">
    <property type="entry name" value="Acid Proteases"/>
    <property type="match status" value="1"/>
</dbReference>
<reference evidence="1" key="1">
    <citation type="submission" date="2020-06" db="EMBL/GenBank/DDBJ databases">
        <authorList>
            <person name="Li T."/>
            <person name="Hu X."/>
            <person name="Zhang T."/>
            <person name="Song X."/>
            <person name="Zhang H."/>
            <person name="Dai N."/>
            <person name="Sheng W."/>
            <person name="Hou X."/>
            <person name="Wei L."/>
        </authorList>
    </citation>
    <scope>NUCLEOTIDE SEQUENCE</scope>
    <source>
        <strain evidence="1">3651</strain>
        <tissue evidence="1">Leaf</tissue>
    </source>
</reference>
<dbReference type="CDD" id="cd00303">
    <property type="entry name" value="retropepsin_like"/>
    <property type="match status" value="1"/>
</dbReference>
<name>A0AAE1Y2K7_9LAMI</name>
<proteinExistence type="predicted"/>
<dbReference type="SUPFAM" id="SSF50630">
    <property type="entry name" value="Acid proteases"/>
    <property type="match status" value="1"/>
</dbReference>
<dbReference type="Pfam" id="PF08284">
    <property type="entry name" value="RVP_2"/>
    <property type="match status" value="1"/>
</dbReference>
<dbReference type="EMBL" id="JACGWO010000008">
    <property type="protein sequence ID" value="KAK4422086.1"/>
    <property type="molecule type" value="Genomic_DNA"/>
</dbReference>
<organism evidence="1 2">
    <name type="scientific">Sesamum alatum</name>
    <dbReference type="NCBI Taxonomy" id="300844"/>
    <lineage>
        <taxon>Eukaryota</taxon>
        <taxon>Viridiplantae</taxon>
        <taxon>Streptophyta</taxon>
        <taxon>Embryophyta</taxon>
        <taxon>Tracheophyta</taxon>
        <taxon>Spermatophyta</taxon>
        <taxon>Magnoliopsida</taxon>
        <taxon>eudicotyledons</taxon>
        <taxon>Gunneridae</taxon>
        <taxon>Pentapetalae</taxon>
        <taxon>asterids</taxon>
        <taxon>lamiids</taxon>
        <taxon>Lamiales</taxon>
        <taxon>Pedaliaceae</taxon>
        <taxon>Sesamum</taxon>
    </lineage>
</organism>
<dbReference type="InterPro" id="IPR021109">
    <property type="entry name" value="Peptidase_aspartic_dom_sf"/>
</dbReference>
<keyword evidence="2" id="KW-1185">Reference proteome</keyword>
<gene>
    <name evidence="1" type="ORF">Salat_2159600</name>
</gene>
<protein>
    <submittedName>
        <fullName evidence="1">Uncharacterized protein</fullName>
    </submittedName>
</protein>
<comment type="caution">
    <text evidence="1">The sequence shown here is derived from an EMBL/GenBank/DDBJ whole genome shotgun (WGS) entry which is preliminary data.</text>
</comment>
<reference evidence="1" key="2">
    <citation type="journal article" date="2024" name="Plant">
        <title>Genomic evolution and insights into agronomic trait innovations of Sesamum species.</title>
        <authorList>
            <person name="Miao H."/>
            <person name="Wang L."/>
            <person name="Qu L."/>
            <person name="Liu H."/>
            <person name="Sun Y."/>
            <person name="Le M."/>
            <person name="Wang Q."/>
            <person name="Wei S."/>
            <person name="Zheng Y."/>
            <person name="Lin W."/>
            <person name="Duan Y."/>
            <person name="Cao H."/>
            <person name="Xiong S."/>
            <person name="Wang X."/>
            <person name="Wei L."/>
            <person name="Li C."/>
            <person name="Ma Q."/>
            <person name="Ju M."/>
            <person name="Zhao R."/>
            <person name="Li G."/>
            <person name="Mu C."/>
            <person name="Tian Q."/>
            <person name="Mei H."/>
            <person name="Zhang T."/>
            <person name="Gao T."/>
            <person name="Zhang H."/>
        </authorList>
    </citation>
    <scope>NUCLEOTIDE SEQUENCE</scope>
    <source>
        <strain evidence="1">3651</strain>
    </source>
</reference>
<accession>A0AAE1Y2K7</accession>
<evidence type="ECO:0000313" key="2">
    <source>
        <dbReference type="Proteomes" id="UP001293254"/>
    </source>
</evidence>
<dbReference type="Proteomes" id="UP001293254">
    <property type="component" value="Unassembled WGS sequence"/>
</dbReference>